<dbReference type="PANTHER" id="PTHR43976">
    <property type="entry name" value="SHORT CHAIN DEHYDROGENASE"/>
    <property type="match status" value="1"/>
</dbReference>
<dbReference type="InterPro" id="IPR036291">
    <property type="entry name" value="NAD(P)-bd_dom_sf"/>
</dbReference>
<proteinExistence type="predicted"/>
<dbReference type="PROSITE" id="PS00061">
    <property type="entry name" value="ADH_SHORT"/>
    <property type="match status" value="1"/>
</dbReference>
<dbReference type="InterPro" id="IPR020904">
    <property type="entry name" value="Sc_DH/Rdtase_CS"/>
</dbReference>
<dbReference type="CDD" id="cd05374">
    <property type="entry name" value="17beta-HSD-like_SDR_c"/>
    <property type="match status" value="1"/>
</dbReference>
<dbReference type="SUPFAM" id="SSF51735">
    <property type="entry name" value="NAD(P)-binding Rossmann-fold domains"/>
    <property type="match status" value="1"/>
</dbReference>
<comment type="caution">
    <text evidence="1">The sequence shown here is derived from an EMBL/GenBank/DDBJ whole genome shotgun (WGS) entry which is preliminary data.</text>
</comment>
<dbReference type="OrthoDB" id="9775296at2"/>
<dbReference type="EMBL" id="MDEI01000008">
    <property type="protein sequence ID" value="PPU68291.1"/>
    <property type="molecule type" value="Genomic_DNA"/>
</dbReference>
<evidence type="ECO:0000313" key="2">
    <source>
        <dbReference type="Proteomes" id="UP000238191"/>
    </source>
</evidence>
<dbReference type="Proteomes" id="UP000238191">
    <property type="component" value="Unassembled WGS sequence"/>
</dbReference>
<dbReference type="InterPro" id="IPR051911">
    <property type="entry name" value="SDR_oxidoreductase"/>
</dbReference>
<protein>
    <submittedName>
        <fullName evidence="1">Short-chain dehydrogenase/reductase</fullName>
    </submittedName>
</protein>
<sequence>MKTVLISGAGSGMGLLTAQTLIRAGYAVHAGVRDPHGRSTARRQALEAYANDHGGYVQVVDLDIHHAQSCQDAVDGVIAAHGRLDAVIHNPAHLFIGMAEGFTPEQLADSFNTNAVGAHRLNRAALPQLRRQGDGVLLYVGSTITRIVAPFMMPYVAGKYALDALAETTAYEVQPLGIETTIVMPGTFMDGTSHFQTAVRPVESMEPAYAAVQPEVDNYEPGLRRLFRDGQQAPVQAVADEIVRVLALPKGAKPLRTTVDFADYGAEAVNAVVEAQTERVFRIMGMQRLRAVTR</sequence>
<dbReference type="Gene3D" id="3.40.50.720">
    <property type="entry name" value="NAD(P)-binding Rossmann-like Domain"/>
    <property type="match status" value="1"/>
</dbReference>
<gene>
    <name evidence="1" type="ORF">XpiCFBP4643_11820</name>
</gene>
<dbReference type="RefSeq" id="WP_104611970.1">
    <property type="nucleotide sequence ID" value="NZ_MDEI01000008.1"/>
</dbReference>
<dbReference type="InterPro" id="IPR002347">
    <property type="entry name" value="SDR_fam"/>
</dbReference>
<organism evidence="1 2">
    <name type="scientific">Xanthomonas pisi</name>
    <dbReference type="NCBI Taxonomy" id="56457"/>
    <lineage>
        <taxon>Bacteria</taxon>
        <taxon>Pseudomonadati</taxon>
        <taxon>Pseudomonadota</taxon>
        <taxon>Gammaproteobacteria</taxon>
        <taxon>Lysobacterales</taxon>
        <taxon>Lysobacteraceae</taxon>
        <taxon>Xanthomonas</taxon>
    </lineage>
</organism>
<dbReference type="Pfam" id="PF00106">
    <property type="entry name" value="adh_short"/>
    <property type="match status" value="1"/>
</dbReference>
<reference evidence="2" key="1">
    <citation type="submission" date="2016-08" db="EMBL/GenBank/DDBJ databases">
        <authorList>
            <person name="Merda D."/>
            <person name="Briand M."/>
            <person name="Taghouti G."/>
            <person name="Carrere S."/>
            <person name="Gouzy J."/>
            <person name="Portier P."/>
            <person name="Jacques M.-A."/>
            <person name="Fischer-Le Saux M."/>
        </authorList>
    </citation>
    <scope>NUCLEOTIDE SEQUENCE [LARGE SCALE GENOMIC DNA]</scope>
    <source>
        <strain evidence="2">CFBP4643</strain>
    </source>
</reference>
<keyword evidence="2" id="KW-1185">Reference proteome</keyword>
<dbReference type="PRINTS" id="PR00081">
    <property type="entry name" value="GDHRDH"/>
</dbReference>
<dbReference type="PANTHER" id="PTHR43976:SF9">
    <property type="entry name" value="OXIDOREDUCTASE"/>
    <property type="match status" value="1"/>
</dbReference>
<dbReference type="AlphaFoldDB" id="A0A2S7D384"/>
<evidence type="ECO:0000313" key="1">
    <source>
        <dbReference type="EMBL" id="PPU68291.1"/>
    </source>
</evidence>
<name>A0A2S7D384_9XANT</name>
<accession>A0A2S7D384</accession>